<dbReference type="AlphaFoldDB" id="A0A0B2R1A7"/>
<accession>A0A0B2R1A7</accession>
<dbReference type="EMBL" id="KN654116">
    <property type="protein sequence ID" value="KHN26054.1"/>
    <property type="molecule type" value="Genomic_DNA"/>
</dbReference>
<organism evidence="2">
    <name type="scientific">Glycine soja</name>
    <name type="common">Wild soybean</name>
    <dbReference type="NCBI Taxonomy" id="3848"/>
    <lineage>
        <taxon>Eukaryota</taxon>
        <taxon>Viridiplantae</taxon>
        <taxon>Streptophyta</taxon>
        <taxon>Embryophyta</taxon>
        <taxon>Tracheophyta</taxon>
        <taxon>Spermatophyta</taxon>
        <taxon>Magnoliopsida</taxon>
        <taxon>eudicotyledons</taxon>
        <taxon>Gunneridae</taxon>
        <taxon>Pentapetalae</taxon>
        <taxon>rosids</taxon>
        <taxon>fabids</taxon>
        <taxon>Fabales</taxon>
        <taxon>Fabaceae</taxon>
        <taxon>Papilionoideae</taxon>
        <taxon>50 kb inversion clade</taxon>
        <taxon>NPAAA clade</taxon>
        <taxon>indigoferoid/millettioid clade</taxon>
        <taxon>Phaseoleae</taxon>
        <taxon>Glycine</taxon>
        <taxon>Glycine subgen. Soja</taxon>
    </lineage>
</organism>
<reference evidence="2" key="1">
    <citation type="submission" date="2014-07" db="EMBL/GenBank/DDBJ databases">
        <title>Identification of a novel salt tolerance gene in wild soybean by whole-genome sequencing.</title>
        <authorList>
            <person name="Lam H.-M."/>
            <person name="Qi X."/>
            <person name="Li M.-W."/>
            <person name="Liu X."/>
            <person name="Xie M."/>
            <person name="Ni M."/>
            <person name="Xu X."/>
        </authorList>
    </citation>
    <scope>NUCLEOTIDE SEQUENCE [LARGE SCALE GENOMIC DNA]</scope>
    <source>
        <tissue evidence="2">Root</tissue>
    </source>
</reference>
<proteinExistence type="predicted"/>
<sequence>MSLERLGRVWCEQHYSHGIALARNPCWFLRSQRPQVEEDDTAVPSNPKILDSSNASSNGTSKVHAMVEYEFWTFVDMASEHYLWRHFVSNSSKRS</sequence>
<evidence type="ECO:0000313" key="2">
    <source>
        <dbReference type="EMBL" id="KHN26054.1"/>
    </source>
</evidence>
<evidence type="ECO:0000256" key="1">
    <source>
        <dbReference type="SAM" id="MobiDB-lite"/>
    </source>
</evidence>
<dbReference type="Proteomes" id="UP000053555">
    <property type="component" value="Unassembled WGS sequence"/>
</dbReference>
<name>A0A0B2R1A7_GLYSO</name>
<protein>
    <submittedName>
        <fullName evidence="2">Uncharacterized protein</fullName>
    </submittedName>
</protein>
<gene>
    <name evidence="2" type="ORF">glysoja_025152</name>
</gene>
<feature type="region of interest" description="Disordered" evidence="1">
    <location>
        <begin position="38"/>
        <end position="59"/>
    </location>
</feature>